<evidence type="ECO:0000313" key="1">
    <source>
        <dbReference type="EMBL" id="KAL0003728.1"/>
    </source>
</evidence>
<protein>
    <recommendedName>
        <fullName evidence="3">Protein Wnt</fullName>
    </recommendedName>
</protein>
<sequence>MVYQPLLRNLKKVNMGFKRSFDDEEFPELPCKHPRKPDYRNTRTPFAELVPCNNAYNAPQEPISSGKNRGFVIF</sequence>
<name>A0AAW2D220_9ROSI</name>
<dbReference type="EMBL" id="JAZDWU010000004">
    <property type="protein sequence ID" value="KAL0003728.1"/>
    <property type="molecule type" value="Genomic_DNA"/>
</dbReference>
<accession>A0AAW2D220</accession>
<dbReference type="AlphaFoldDB" id="A0AAW2D220"/>
<reference evidence="1 2" key="1">
    <citation type="submission" date="2024-01" db="EMBL/GenBank/DDBJ databases">
        <title>A telomere-to-telomere, gap-free genome of sweet tea (Lithocarpus litseifolius).</title>
        <authorList>
            <person name="Zhou J."/>
        </authorList>
    </citation>
    <scope>NUCLEOTIDE SEQUENCE [LARGE SCALE GENOMIC DNA]</scope>
    <source>
        <strain evidence="1">Zhou-2022a</strain>
        <tissue evidence="1">Leaf</tissue>
    </source>
</reference>
<keyword evidence="2" id="KW-1185">Reference proteome</keyword>
<evidence type="ECO:0000313" key="2">
    <source>
        <dbReference type="Proteomes" id="UP001459277"/>
    </source>
</evidence>
<evidence type="ECO:0008006" key="3">
    <source>
        <dbReference type="Google" id="ProtNLM"/>
    </source>
</evidence>
<comment type="caution">
    <text evidence="1">The sequence shown here is derived from an EMBL/GenBank/DDBJ whole genome shotgun (WGS) entry which is preliminary data.</text>
</comment>
<dbReference type="Proteomes" id="UP001459277">
    <property type="component" value="Unassembled WGS sequence"/>
</dbReference>
<organism evidence="1 2">
    <name type="scientific">Lithocarpus litseifolius</name>
    <dbReference type="NCBI Taxonomy" id="425828"/>
    <lineage>
        <taxon>Eukaryota</taxon>
        <taxon>Viridiplantae</taxon>
        <taxon>Streptophyta</taxon>
        <taxon>Embryophyta</taxon>
        <taxon>Tracheophyta</taxon>
        <taxon>Spermatophyta</taxon>
        <taxon>Magnoliopsida</taxon>
        <taxon>eudicotyledons</taxon>
        <taxon>Gunneridae</taxon>
        <taxon>Pentapetalae</taxon>
        <taxon>rosids</taxon>
        <taxon>fabids</taxon>
        <taxon>Fagales</taxon>
        <taxon>Fagaceae</taxon>
        <taxon>Lithocarpus</taxon>
    </lineage>
</organism>
<proteinExistence type="predicted"/>
<gene>
    <name evidence="1" type="ORF">SO802_011289</name>
</gene>